<protein>
    <submittedName>
        <fullName evidence="1">Uncharacterized protein</fullName>
    </submittedName>
</protein>
<evidence type="ECO:0000313" key="1">
    <source>
        <dbReference type="EMBL" id="QCR16568.1"/>
    </source>
</evidence>
<gene>
    <name evidence="1" type="ORF">DKM28_11615</name>
</gene>
<dbReference type="RefSeq" id="WP_137726759.1">
    <property type="nucleotide sequence ID" value="NZ_CP029709.1"/>
</dbReference>
<evidence type="ECO:0000313" key="2">
    <source>
        <dbReference type="Proteomes" id="UP000300067"/>
    </source>
</evidence>
<dbReference type="Proteomes" id="UP000300067">
    <property type="component" value="Chromosome"/>
</dbReference>
<accession>A0A4P8QY66</accession>
<dbReference type="EMBL" id="CP029709">
    <property type="protein sequence ID" value="QCR16568.1"/>
    <property type="molecule type" value="Genomic_DNA"/>
</dbReference>
<proteinExistence type="predicted"/>
<organism evidence="1 2">
    <name type="scientific">Methanosarcina mazei</name>
    <name type="common">Methanosarcina frisia</name>
    <dbReference type="NCBI Taxonomy" id="2209"/>
    <lineage>
        <taxon>Archaea</taxon>
        <taxon>Methanobacteriati</taxon>
        <taxon>Methanobacteriota</taxon>
        <taxon>Stenosarchaea group</taxon>
        <taxon>Methanomicrobia</taxon>
        <taxon>Methanosarcinales</taxon>
        <taxon>Methanosarcinaceae</taxon>
        <taxon>Methanosarcina</taxon>
    </lineage>
</organism>
<dbReference type="AlphaFoldDB" id="A0A4P8QY66"/>
<reference evidence="1 2" key="1">
    <citation type="submission" date="2018-05" db="EMBL/GenBank/DDBJ databases">
        <title>Methanosarcina gilichinskyana sp. nov., a novel methanogenic archaeon isolated from Holocene permafrost, North East Russia.</title>
        <authorList>
            <person name="Oshurkova V."/>
            <person name="Meer M."/>
            <person name="Bochkareva O."/>
            <person name="Shcherbakova V."/>
        </authorList>
    </citation>
    <scope>NUCLEOTIDE SEQUENCE [LARGE SCALE GENOMIC DNA]</scope>
    <source>
        <strain evidence="1 2">JL01</strain>
    </source>
</reference>
<name>A0A4P8QY66_METMZ</name>
<sequence>MRYELDEVYAHLYGISKGDLDYIRGTFPIVKRKDEAKYGSYRTRDLMMEYYNRYESIGKNRFLS</sequence>